<comment type="caution">
    <text evidence="3">The sequence shown here is derived from an EMBL/GenBank/DDBJ whole genome shotgun (WGS) entry which is preliminary data.</text>
</comment>
<gene>
    <name evidence="3" type="ORF">H6G95_25720</name>
</gene>
<evidence type="ECO:0000259" key="2">
    <source>
        <dbReference type="PROSITE" id="PS50965"/>
    </source>
</evidence>
<reference evidence="3 4" key="1">
    <citation type="journal article" date="2020" name="ISME J.">
        <title>Comparative genomics reveals insights into cyanobacterial evolution and habitat adaptation.</title>
        <authorList>
            <person name="Chen M.Y."/>
            <person name="Teng W.K."/>
            <person name="Zhao L."/>
            <person name="Hu C.X."/>
            <person name="Zhou Y.K."/>
            <person name="Han B.P."/>
            <person name="Song L.R."/>
            <person name="Shu W.S."/>
        </authorList>
    </citation>
    <scope>NUCLEOTIDE SEQUENCE [LARGE SCALE GENOMIC DNA]</scope>
    <source>
        <strain evidence="3 4">FACHB-391</strain>
    </source>
</reference>
<dbReference type="RefSeq" id="WP_190900284.1">
    <property type="nucleotide sequence ID" value="NZ_JACJTE010000039.1"/>
</dbReference>
<evidence type="ECO:0000313" key="3">
    <source>
        <dbReference type="EMBL" id="MBD2563943.1"/>
    </source>
</evidence>
<name>A0ABR8F1A1_NOSLI</name>
<evidence type="ECO:0000256" key="1">
    <source>
        <dbReference type="SAM" id="MobiDB-lite"/>
    </source>
</evidence>
<dbReference type="Proteomes" id="UP000604661">
    <property type="component" value="Unassembled WGS sequence"/>
</dbReference>
<protein>
    <submittedName>
        <fullName evidence="3">NERD domain-containing protein</fullName>
    </submittedName>
</protein>
<evidence type="ECO:0000313" key="4">
    <source>
        <dbReference type="Proteomes" id="UP000604661"/>
    </source>
</evidence>
<accession>A0ABR8F1A1</accession>
<feature type="domain" description="NERD" evidence="2">
    <location>
        <begin position="56"/>
        <end position="172"/>
    </location>
</feature>
<keyword evidence="4" id="KW-1185">Reference proteome</keyword>
<feature type="region of interest" description="Disordered" evidence="1">
    <location>
        <begin position="226"/>
        <end position="245"/>
    </location>
</feature>
<dbReference type="EMBL" id="JACJTE010000039">
    <property type="protein sequence ID" value="MBD2563943.1"/>
    <property type="molecule type" value="Genomic_DNA"/>
</dbReference>
<dbReference type="InterPro" id="IPR011528">
    <property type="entry name" value="NERD"/>
</dbReference>
<organism evidence="3 4">
    <name type="scientific">Nostoc linckia FACHB-391</name>
    <dbReference type="NCBI Taxonomy" id="2692906"/>
    <lineage>
        <taxon>Bacteria</taxon>
        <taxon>Bacillati</taxon>
        <taxon>Cyanobacteriota</taxon>
        <taxon>Cyanophyceae</taxon>
        <taxon>Nostocales</taxon>
        <taxon>Nostocaceae</taxon>
        <taxon>Nostoc</taxon>
    </lineage>
</organism>
<dbReference type="PROSITE" id="PS50965">
    <property type="entry name" value="NERD"/>
    <property type="match status" value="1"/>
</dbReference>
<proteinExistence type="predicted"/>
<sequence length="245" mass="27230">MRTLQQSSKLRAAFQEKITAKKSAVHQEIHQALSDSTLSGLASFMYEFKQAKNQLKGSMGEWGVSAIFQCFPDTWVMFNNALIPTNNSGALTEIDHLIIGTKGIFLLEIKTWKGSFTAYNDKWKRREGNSWVAITHSPTSQSAYHEQMFAQWIVSVIPNLPNSCVYAPVVFPIAKWLGVNNCSVQVFQGVPALLQAMVSCPECLSEQQIQAIASAVANYQIPEKTIPTPKPIPKPKLVKRQNSSS</sequence>
<dbReference type="Pfam" id="PF08378">
    <property type="entry name" value="NERD"/>
    <property type="match status" value="1"/>
</dbReference>